<dbReference type="SUPFAM" id="SSF53448">
    <property type="entry name" value="Nucleotide-diphospho-sugar transferases"/>
    <property type="match status" value="1"/>
</dbReference>
<dbReference type="OrthoDB" id="9802649at2"/>
<dbReference type="Pfam" id="PF00535">
    <property type="entry name" value="Glycos_transf_2"/>
    <property type="match status" value="1"/>
</dbReference>
<dbReference type="Proteomes" id="UP000274046">
    <property type="component" value="Unassembled WGS sequence"/>
</dbReference>
<evidence type="ECO:0000259" key="1">
    <source>
        <dbReference type="Pfam" id="PF00535"/>
    </source>
</evidence>
<dbReference type="RefSeq" id="WP_123203891.1">
    <property type="nucleotide sequence ID" value="NZ_RBEE01000001.1"/>
</dbReference>
<keyword evidence="2" id="KW-0808">Transferase</keyword>
<dbReference type="AlphaFoldDB" id="A0A3N0C3P7"/>
<proteinExistence type="predicted"/>
<dbReference type="PANTHER" id="PTHR22916">
    <property type="entry name" value="GLYCOSYLTRANSFERASE"/>
    <property type="match status" value="1"/>
</dbReference>
<dbReference type="PANTHER" id="PTHR22916:SF3">
    <property type="entry name" value="UDP-GLCNAC:BETAGAL BETA-1,3-N-ACETYLGLUCOSAMINYLTRANSFERASE-LIKE PROTEIN 1"/>
    <property type="match status" value="1"/>
</dbReference>
<dbReference type="InterPro" id="IPR029044">
    <property type="entry name" value="Nucleotide-diphossugar_trans"/>
</dbReference>
<organism evidence="2 3">
    <name type="scientific">Pedobacter jejuensis</name>
    <dbReference type="NCBI Taxonomy" id="1268550"/>
    <lineage>
        <taxon>Bacteria</taxon>
        <taxon>Pseudomonadati</taxon>
        <taxon>Bacteroidota</taxon>
        <taxon>Sphingobacteriia</taxon>
        <taxon>Sphingobacteriales</taxon>
        <taxon>Sphingobacteriaceae</taxon>
        <taxon>Pedobacter</taxon>
    </lineage>
</organism>
<dbReference type="EMBL" id="RBEE01000001">
    <property type="protein sequence ID" value="RNL56909.1"/>
    <property type="molecule type" value="Genomic_DNA"/>
</dbReference>
<dbReference type="GO" id="GO:0016758">
    <property type="term" value="F:hexosyltransferase activity"/>
    <property type="evidence" value="ECO:0007669"/>
    <property type="project" value="UniProtKB-ARBA"/>
</dbReference>
<accession>A0A3N0C3P7</accession>
<dbReference type="CDD" id="cd04196">
    <property type="entry name" value="GT_2_like_d"/>
    <property type="match status" value="1"/>
</dbReference>
<dbReference type="InterPro" id="IPR001173">
    <property type="entry name" value="Glyco_trans_2-like"/>
</dbReference>
<sequence>MKISVCLATFNGSKYIKEQLISIASQIKKDDEIIISDDQSSDDTIQIIESFNDDRIKIFINEGERGYSKNFENAISKSSGDILFISDQDDVWMNNKVIEMVDALKNATLVMHDALIVDGELNVINQSHFELYKVKRGFWNNFLKTRYIGACIAFRREILDKALPFPSNQKLCAYDYWLTIISEYYYKVELLDKPLIRYRRHGSNASTGGMLSQNSTYHKLKVRFYSLYNLLNR</sequence>
<keyword evidence="3" id="KW-1185">Reference proteome</keyword>
<feature type="domain" description="Glycosyltransferase 2-like" evidence="1">
    <location>
        <begin position="4"/>
        <end position="161"/>
    </location>
</feature>
<name>A0A3N0C3P7_9SPHI</name>
<reference evidence="2 3" key="1">
    <citation type="submission" date="2018-10" db="EMBL/GenBank/DDBJ databases">
        <title>Genome sequencing of Pedobacter jejuensis TNB23.</title>
        <authorList>
            <person name="Cho Y.-J."/>
            <person name="Cho A."/>
            <person name="Kim O.-S."/>
        </authorList>
    </citation>
    <scope>NUCLEOTIDE SEQUENCE [LARGE SCALE GENOMIC DNA]</scope>
    <source>
        <strain evidence="2 3">TNB23</strain>
    </source>
</reference>
<protein>
    <submittedName>
        <fullName evidence="2">Glycosyltransferase family 2 protein</fullName>
    </submittedName>
</protein>
<dbReference type="Gene3D" id="3.90.550.10">
    <property type="entry name" value="Spore Coat Polysaccharide Biosynthesis Protein SpsA, Chain A"/>
    <property type="match status" value="1"/>
</dbReference>
<gene>
    <name evidence="2" type="ORF">D7004_00390</name>
</gene>
<evidence type="ECO:0000313" key="2">
    <source>
        <dbReference type="EMBL" id="RNL56909.1"/>
    </source>
</evidence>
<comment type="caution">
    <text evidence="2">The sequence shown here is derived from an EMBL/GenBank/DDBJ whole genome shotgun (WGS) entry which is preliminary data.</text>
</comment>
<evidence type="ECO:0000313" key="3">
    <source>
        <dbReference type="Proteomes" id="UP000274046"/>
    </source>
</evidence>